<evidence type="ECO:0000313" key="5">
    <source>
        <dbReference type="Proteomes" id="UP000218267"/>
    </source>
</evidence>
<dbReference type="SUPFAM" id="SSF47729">
    <property type="entry name" value="IHF-like DNA-binding proteins"/>
    <property type="match status" value="1"/>
</dbReference>
<dbReference type="InterPro" id="IPR007730">
    <property type="entry name" value="SPOR-like_dom"/>
</dbReference>
<dbReference type="KEGG" id="mbas:ALGA_1943"/>
<dbReference type="Proteomes" id="UP000218267">
    <property type="component" value="Chromosome"/>
</dbReference>
<reference evidence="5" key="2">
    <citation type="journal article" date="2020" name="Antonie Van Leeuwenhoek">
        <title>Labilibaculum antarcticum sp. nov., a novel facultative anaerobic, psychrotorelant bacterium isolated from marine sediment of Antarctica.</title>
        <authorList>
            <person name="Watanabe M."/>
            <person name="Kojima H."/>
            <person name="Fukui M."/>
        </authorList>
    </citation>
    <scope>NUCLEOTIDE SEQUENCE [LARGE SCALE GENOMIC DNA]</scope>
    <source>
        <strain evidence="5">SPP2</strain>
    </source>
</reference>
<protein>
    <recommendedName>
        <fullName evidence="3">SPOR domain-containing protein</fullName>
    </recommendedName>
</protein>
<sequence>MLDVSKYIKELLFIHDCVILPGFGGFVANYKPANIDDNLNVGFPPSKAIGFNRNLSKNDGLLINRLAESENLSYSEAEKSVQFFTEDIGVRIQRGERVNLAQLGCFYNDRRHNLLFEPSKELNYLADAFGLEQLELPKLSVLGAEKNNPVVISQTKVRSLFTAKRLWYAAATIPFVLTIALLPMNSERSFLGNEASMGMMESKKEITEKIVQLKPVISPLEELVAFEPKIKLDTEVNLVQEGKFYLISGSFTSIQNAEILKQELVSKSYPALIIKNKNLYSVAINQFEKRADADSFKKKVIGKNPKAFCWVLKK</sequence>
<dbReference type="GO" id="GO:0003677">
    <property type="term" value="F:DNA binding"/>
    <property type="evidence" value="ECO:0007669"/>
    <property type="project" value="UniProtKB-KW"/>
</dbReference>
<dbReference type="PROSITE" id="PS51724">
    <property type="entry name" value="SPOR"/>
    <property type="match status" value="1"/>
</dbReference>
<evidence type="ECO:0000256" key="2">
    <source>
        <dbReference type="SAM" id="Phobius"/>
    </source>
</evidence>
<name>A0A1Y1CJZ5_9BACT</name>
<evidence type="ECO:0000256" key="1">
    <source>
        <dbReference type="ARBA" id="ARBA00023125"/>
    </source>
</evidence>
<keyword evidence="2" id="KW-1133">Transmembrane helix</keyword>
<reference evidence="4 5" key="1">
    <citation type="journal article" date="2018" name="Mar. Genomics">
        <title>Complete genome sequence of Marinifilaceae bacterium strain SPP2, isolated from the Antarctic marine sediment.</title>
        <authorList>
            <person name="Watanabe M."/>
            <person name="Kojima H."/>
            <person name="Fukui M."/>
        </authorList>
    </citation>
    <scope>NUCLEOTIDE SEQUENCE [LARGE SCALE GENOMIC DNA]</scope>
    <source>
        <strain evidence="4 5">SPP2</strain>
    </source>
</reference>
<evidence type="ECO:0000259" key="3">
    <source>
        <dbReference type="PROSITE" id="PS51724"/>
    </source>
</evidence>
<proteinExistence type="predicted"/>
<dbReference type="Pfam" id="PF05036">
    <property type="entry name" value="SPOR"/>
    <property type="match status" value="1"/>
</dbReference>
<dbReference type="Gene3D" id="3.30.70.1070">
    <property type="entry name" value="Sporulation related repeat"/>
    <property type="match status" value="1"/>
</dbReference>
<dbReference type="RefSeq" id="WP_096429163.1">
    <property type="nucleotide sequence ID" value="NZ_AP018042.1"/>
</dbReference>
<keyword evidence="2" id="KW-0812">Transmembrane</keyword>
<dbReference type="InterPro" id="IPR036680">
    <property type="entry name" value="SPOR-like_sf"/>
</dbReference>
<gene>
    <name evidence="4" type="ORF">ALGA_1943</name>
</gene>
<accession>A0A1Y1CJZ5</accession>
<keyword evidence="5" id="KW-1185">Reference proteome</keyword>
<keyword evidence="1" id="KW-0238">DNA-binding</keyword>
<feature type="transmembrane region" description="Helical" evidence="2">
    <location>
        <begin position="166"/>
        <end position="184"/>
    </location>
</feature>
<feature type="domain" description="SPOR" evidence="3">
    <location>
        <begin position="238"/>
        <end position="314"/>
    </location>
</feature>
<dbReference type="EMBL" id="AP018042">
    <property type="protein sequence ID" value="BAX80302.1"/>
    <property type="molecule type" value="Genomic_DNA"/>
</dbReference>
<keyword evidence="2" id="KW-0472">Membrane</keyword>
<evidence type="ECO:0000313" key="4">
    <source>
        <dbReference type="EMBL" id="BAX80302.1"/>
    </source>
</evidence>
<dbReference type="SUPFAM" id="SSF110997">
    <property type="entry name" value="Sporulation related repeat"/>
    <property type="match status" value="1"/>
</dbReference>
<dbReference type="Pfam" id="PF18175">
    <property type="entry name" value="HU-CCDC81_bac_2"/>
    <property type="match status" value="1"/>
</dbReference>
<dbReference type="InterPro" id="IPR010992">
    <property type="entry name" value="IHF-like_DNA-bd_dom_sf"/>
</dbReference>
<dbReference type="OrthoDB" id="653949at2"/>
<dbReference type="GO" id="GO:0042834">
    <property type="term" value="F:peptidoglycan binding"/>
    <property type="evidence" value="ECO:0007669"/>
    <property type="project" value="InterPro"/>
</dbReference>
<dbReference type="AlphaFoldDB" id="A0A1Y1CJZ5"/>
<dbReference type="InterPro" id="IPR040495">
    <property type="entry name" value="HU-CCDC81_bac_1"/>
</dbReference>
<dbReference type="Pfam" id="PF18174">
    <property type="entry name" value="HU-CCDC81_bac_1"/>
    <property type="match status" value="1"/>
</dbReference>
<dbReference type="InterPro" id="IPR041268">
    <property type="entry name" value="HU-CCDC81_bac_2"/>
</dbReference>
<organism evidence="4 5">
    <name type="scientific">Labilibaculum antarcticum</name>
    <dbReference type="NCBI Taxonomy" id="1717717"/>
    <lineage>
        <taxon>Bacteria</taxon>
        <taxon>Pseudomonadati</taxon>
        <taxon>Bacteroidota</taxon>
        <taxon>Bacteroidia</taxon>
        <taxon>Marinilabiliales</taxon>
        <taxon>Marinifilaceae</taxon>
        <taxon>Labilibaculum</taxon>
    </lineage>
</organism>